<dbReference type="OrthoDB" id="3855525at2759"/>
<evidence type="ECO:0000313" key="3">
    <source>
        <dbReference type="RefSeq" id="XP_033461554.1"/>
    </source>
</evidence>
<feature type="compositionally biased region" description="Acidic residues" evidence="1">
    <location>
        <begin position="216"/>
        <end position="229"/>
    </location>
</feature>
<dbReference type="RefSeq" id="XP_033461554.1">
    <property type="nucleotide sequence ID" value="XM_033607531.1"/>
</dbReference>
<accession>A0A6J3M9J2</accession>
<evidence type="ECO:0000313" key="2">
    <source>
        <dbReference type="Proteomes" id="UP000504637"/>
    </source>
</evidence>
<keyword evidence="2" id="KW-1185">Reference proteome</keyword>
<evidence type="ECO:0008006" key="4">
    <source>
        <dbReference type="Google" id="ProtNLM"/>
    </source>
</evidence>
<dbReference type="AlphaFoldDB" id="A0A6J3M9J2"/>
<proteinExistence type="predicted"/>
<gene>
    <name evidence="3" type="ORF">K489DRAFT_408885</name>
</gene>
<name>A0A6J3M9J2_9PEZI</name>
<dbReference type="Proteomes" id="UP000504637">
    <property type="component" value="Unplaced"/>
</dbReference>
<organism evidence="3">
    <name type="scientific">Dissoconium aciculare CBS 342.82</name>
    <dbReference type="NCBI Taxonomy" id="1314786"/>
    <lineage>
        <taxon>Eukaryota</taxon>
        <taxon>Fungi</taxon>
        <taxon>Dikarya</taxon>
        <taxon>Ascomycota</taxon>
        <taxon>Pezizomycotina</taxon>
        <taxon>Dothideomycetes</taxon>
        <taxon>Dothideomycetidae</taxon>
        <taxon>Mycosphaerellales</taxon>
        <taxon>Dissoconiaceae</taxon>
        <taxon>Dissoconium</taxon>
    </lineage>
</organism>
<dbReference type="GeneID" id="54365330"/>
<reference evidence="3" key="1">
    <citation type="submission" date="2020-01" db="EMBL/GenBank/DDBJ databases">
        <authorList>
            <consortium name="DOE Joint Genome Institute"/>
            <person name="Haridas S."/>
            <person name="Albert R."/>
            <person name="Binder M."/>
            <person name="Bloem J."/>
            <person name="Labutti K."/>
            <person name="Salamov A."/>
            <person name="Andreopoulos B."/>
            <person name="Baker S.E."/>
            <person name="Barry K."/>
            <person name="Bills G."/>
            <person name="Bluhm B.H."/>
            <person name="Cannon C."/>
            <person name="Castanera R."/>
            <person name="Culley D.E."/>
            <person name="Daum C."/>
            <person name="Ezra D."/>
            <person name="Gonzalez J.B."/>
            <person name="Henrissat B."/>
            <person name="Kuo A."/>
            <person name="Liang C."/>
            <person name="Lipzen A."/>
            <person name="Lutzoni F."/>
            <person name="Magnuson J."/>
            <person name="Mondo S."/>
            <person name="Nolan M."/>
            <person name="Ohm R."/>
            <person name="Pangilinan J."/>
            <person name="Park H.-J."/>
            <person name="Ramirez L."/>
            <person name="Alfaro M."/>
            <person name="Sun H."/>
            <person name="Tritt A."/>
            <person name="Yoshinaga Y."/>
            <person name="Zwiers L.-H."/>
            <person name="Turgeon B.G."/>
            <person name="Goodwin S.B."/>
            <person name="Spatafora J.W."/>
            <person name="Crous P.W."/>
            <person name="Grigoriev I.V."/>
        </authorList>
    </citation>
    <scope>NUCLEOTIDE SEQUENCE</scope>
    <source>
        <strain evidence="3">CBS 342.82</strain>
    </source>
</reference>
<feature type="compositionally biased region" description="Basic residues" evidence="1">
    <location>
        <begin position="350"/>
        <end position="360"/>
    </location>
</feature>
<reference evidence="3" key="3">
    <citation type="submission" date="2025-08" db="UniProtKB">
        <authorList>
            <consortium name="RefSeq"/>
        </authorList>
    </citation>
    <scope>IDENTIFICATION</scope>
    <source>
        <strain evidence="3">CBS 342.82</strain>
    </source>
</reference>
<feature type="compositionally biased region" description="Basic and acidic residues" evidence="1">
    <location>
        <begin position="321"/>
        <end position="341"/>
    </location>
</feature>
<feature type="region of interest" description="Disordered" evidence="1">
    <location>
        <begin position="321"/>
        <end position="360"/>
    </location>
</feature>
<feature type="region of interest" description="Disordered" evidence="1">
    <location>
        <begin position="209"/>
        <end position="231"/>
    </location>
</feature>
<protein>
    <recommendedName>
        <fullName evidence="4">F-box domain-containing protein</fullName>
    </recommendedName>
</protein>
<sequence length="394" mass="44592">MFSKLRRLSSTLSIKSNSSSQSELDSGYASHRTSITGPPCSDLDSFSFSRTTSWECQPPASLLGLPYDIRQRIFRHLATSTNLTLCPPRVANARQKSSSPRKSTSVEPVPLLLVNRQLRTEYAPVLLANAAIEIRVLSYDFSNLAAALSNHSEADRTALSRNVNIWIQVIVSHVPTSDDQARLKEWTIERSILAARVAQSSATHWELQRQASIIPEADDETSDTEDSESQDIVPNMITKAARCSSWSPPSSWHSLPSSLSPWENTNVLPQFHYRVRFASQIRGPRPSNRYPSGSDGRLRMELDLLASHVKMINRVKMEVEREHAAEMDSKPSRHGKGDPRYGSRSQQSHSRTHGMQHRRKWEATDEVYEIRWLASYVISQAERLEQRLEEDAIF</sequence>
<reference evidence="3" key="2">
    <citation type="submission" date="2020-04" db="EMBL/GenBank/DDBJ databases">
        <authorList>
            <consortium name="NCBI Genome Project"/>
        </authorList>
    </citation>
    <scope>NUCLEOTIDE SEQUENCE</scope>
    <source>
        <strain evidence="3">CBS 342.82</strain>
    </source>
</reference>
<evidence type="ECO:0000256" key="1">
    <source>
        <dbReference type="SAM" id="MobiDB-lite"/>
    </source>
</evidence>